<feature type="domain" description="Protein kinase" evidence="8">
    <location>
        <begin position="27"/>
        <end position="316"/>
    </location>
</feature>
<dbReference type="GO" id="GO:0005524">
    <property type="term" value="F:ATP binding"/>
    <property type="evidence" value="ECO:0007669"/>
    <property type="project" value="UniProtKB-KW"/>
</dbReference>
<keyword evidence="10" id="KW-1185">Reference proteome</keyword>
<feature type="transmembrane region" description="Helical" evidence="7">
    <location>
        <begin position="310"/>
        <end position="331"/>
    </location>
</feature>
<keyword evidence="6" id="KW-0067">ATP-binding</keyword>
<evidence type="ECO:0000256" key="5">
    <source>
        <dbReference type="ARBA" id="ARBA00022777"/>
    </source>
</evidence>
<evidence type="ECO:0000256" key="6">
    <source>
        <dbReference type="ARBA" id="ARBA00022840"/>
    </source>
</evidence>
<dbReference type="OrthoDB" id="9786339at2"/>
<comment type="caution">
    <text evidence="9">The sequence shown here is derived from an EMBL/GenBank/DDBJ whole genome shotgun (WGS) entry which is preliminary data.</text>
</comment>
<keyword evidence="3" id="KW-0808">Transferase</keyword>
<evidence type="ECO:0000313" key="10">
    <source>
        <dbReference type="Proteomes" id="UP000309174"/>
    </source>
</evidence>
<proteinExistence type="predicted"/>
<dbReference type="GO" id="GO:0004674">
    <property type="term" value="F:protein serine/threonine kinase activity"/>
    <property type="evidence" value="ECO:0007669"/>
    <property type="project" value="UniProtKB-KW"/>
</dbReference>
<keyword evidence="5" id="KW-0418">Kinase</keyword>
<keyword evidence="7" id="KW-1133">Transmembrane helix</keyword>
<dbReference type="InterPro" id="IPR011009">
    <property type="entry name" value="Kinase-like_dom_sf"/>
</dbReference>
<gene>
    <name evidence="9" type="ORF">ETD83_21270</name>
</gene>
<sequence length="437" mass="45679">MPGSAPGLDARQGLVRVKSGLRLAERYRLVEHLGSPTSRAARAGKARARGVMEVWRAWDELLGRPVAVKLLASARADLRRAFQEGVNRAAGLSHPALETVYDSDQTRDASGRPVSYVVTEFLDGETLADRLRQGPLTVSETIGVCARIAAALDAAHKAGVTHGDLSPGKVMLAGGDVKVLDTGIGGIVRGAREASGRRKAAAKAVNVAVEAGDVRALGVLISACLPAGTSGDAASIAARCLGATAVDGPFAAEIAGLLGRDDGGPANAVFAPRKGPANADPAYATQPFHDHRTKAFRLPTPRHRSAGVRLAAIALVVAIPVTAAVAILMSAPRAPVIVPPREPGVSEVADAAGRLRPIVSRGYTSGEIRSDVAIDLNDRITNLENALASGRDRAGRRRAVNRRIALLRDEIVARQRERTLSRDVAAELTRVLATVQA</sequence>
<evidence type="ECO:0000259" key="8">
    <source>
        <dbReference type="PROSITE" id="PS50011"/>
    </source>
</evidence>
<keyword evidence="7" id="KW-0472">Membrane</keyword>
<dbReference type="EC" id="2.7.11.1" evidence="1"/>
<dbReference type="Gene3D" id="1.10.510.10">
    <property type="entry name" value="Transferase(Phosphotransferase) domain 1"/>
    <property type="match status" value="1"/>
</dbReference>
<reference evidence="9 10" key="1">
    <citation type="submission" date="2019-05" db="EMBL/GenBank/DDBJ databases">
        <title>Draft genome sequence of Actinomadura sp. 14C53.</title>
        <authorList>
            <person name="Saricaoglu S."/>
            <person name="Isik K."/>
        </authorList>
    </citation>
    <scope>NUCLEOTIDE SEQUENCE [LARGE SCALE GENOMIC DNA]</scope>
    <source>
        <strain evidence="9 10">14C53</strain>
    </source>
</reference>
<dbReference type="SMART" id="SM00220">
    <property type="entry name" value="S_TKc"/>
    <property type="match status" value="1"/>
</dbReference>
<dbReference type="PANTHER" id="PTHR43289">
    <property type="entry name" value="MITOGEN-ACTIVATED PROTEIN KINASE KINASE KINASE 20-RELATED"/>
    <property type="match status" value="1"/>
</dbReference>
<evidence type="ECO:0000256" key="7">
    <source>
        <dbReference type="SAM" id="Phobius"/>
    </source>
</evidence>
<dbReference type="SUPFAM" id="SSF56112">
    <property type="entry name" value="Protein kinase-like (PK-like)"/>
    <property type="match status" value="1"/>
</dbReference>
<dbReference type="PANTHER" id="PTHR43289:SF6">
    <property type="entry name" value="SERINE_THREONINE-PROTEIN KINASE NEKL-3"/>
    <property type="match status" value="1"/>
</dbReference>
<evidence type="ECO:0000256" key="4">
    <source>
        <dbReference type="ARBA" id="ARBA00022741"/>
    </source>
</evidence>
<accession>A0A5C4JA31</accession>
<dbReference type="Gene3D" id="3.30.200.20">
    <property type="entry name" value="Phosphorylase Kinase, domain 1"/>
    <property type="match status" value="1"/>
</dbReference>
<dbReference type="EMBL" id="VCKW01000108">
    <property type="protein sequence ID" value="TMQ96626.1"/>
    <property type="molecule type" value="Genomic_DNA"/>
</dbReference>
<protein>
    <recommendedName>
        <fullName evidence="1">non-specific serine/threonine protein kinase</fullName>
        <ecNumber evidence="1">2.7.11.1</ecNumber>
    </recommendedName>
</protein>
<dbReference type="Proteomes" id="UP000309174">
    <property type="component" value="Unassembled WGS sequence"/>
</dbReference>
<evidence type="ECO:0000313" key="9">
    <source>
        <dbReference type="EMBL" id="TMQ96626.1"/>
    </source>
</evidence>
<keyword evidence="7" id="KW-0812">Transmembrane</keyword>
<keyword evidence="4" id="KW-0547">Nucleotide-binding</keyword>
<evidence type="ECO:0000256" key="2">
    <source>
        <dbReference type="ARBA" id="ARBA00022527"/>
    </source>
</evidence>
<keyword evidence="2" id="KW-0723">Serine/threonine-protein kinase</keyword>
<dbReference type="InterPro" id="IPR000719">
    <property type="entry name" value="Prot_kinase_dom"/>
</dbReference>
<dbReference type="PROSITE" id="PS50011">
    <property type="entry name" value="PROTEIN_KINASE_DOM"/>
    <property type="match status" value="1"/>
</dbReference>
<evidence type="ECO:0000256" key="1">
    <source>
        <dbReference type="ARBA" id="ARBA00012513"/>
    </source>
</evidence>
<evidence type="ECO:0000256" key="3">
    <source>
        <dbReference type="ARBA" id="ARBA00022679"/>
    </source>
</evidence>
<name>A0A5C4JA31_9ACTN</name>
<dbReference type="Pfam" id="PF00069">
    <property type="entry name" value="Pkinase"/>
    <property type="match status" value="1"/>
</dbReference>
<organism evidence="9 10">
    <name type="scientific">Actinomadura soli</name>
    <dbReference type="NCBI Taxonomy" id="2508997"/>
    <lineage>
        <taxon>Bacteria</taxon>
        <taxon>Bacillati</taxon>
        <taxon>Actinomycetota</taxon>
        <taxon>Actinomycetes</taxon>
        <taxon>Streptosporangiales</taxon>
        <taxon>Thermomonosporaceae</taxon>
        <taxon>Actinomadura</taxon>
    </lineage>
</organism>
<dbReference type="AlphaFoldDB" id="A0A5C4JA31"/>